<accession>A0A2K1LAS0</accession>
<name>A0A2K1LAS0_PHYPA</name>
<reference evidence="3" key="3">
    <citation type="submission" date="2020-12" db="UniProtKB">
        <authorList>
            <consortium name="EnsemblPlants"/>
        </authorList>
    </citation>
    <scope>IDENTIFICATION</scope>
</reference>
<protein>
    <submittedName>
        <fullName evidence="2 3">Uncharacterized protein</fullName>
    </submittedName>
</protein>
<evidence type="ECO:0000313" key="3">
    <source>
        <dbReference type="EnsemblPlants" id="PAC:32967256.CDS.1"/>
    </source>
</evidence>
<keyword evidence="1" id="KW-0472">Membrane</keyword>
<dbReference type="PaxDb" id="3218-PP1S28_410V6.1"/>
<dbReference type="EnsemblPlants" id="Pp3c1_33330V3.1">
    <property type="protein sequence ID" value="PAC:32967256.CDS.1"/>
    <property type="gene ID" value="Pp3c1_33330"/>
</dbReference>
<dbReference type="EnsemblPlants" id="Pp3c1_33330V3.2">
    <property type="protein sequence ID" value="PAC:32967257.CDS.1"/>
    <property type="gene ID" value="Pp3c1_33330"/>
</dbReference>
<feature type="transmembrane region" description="Helical" evidence="1">
    <location>
        <begin position="6"/>
        <end position="27"/>
    </location>
</feature>
<evidence type="ECO:0000256" key="1">
    <source>
        <dbReference type="SAM" id="Phobius"/>
    </source>
</evidence>
<reference evidence="2 4" key="2">
    <citation type="journal article" date="2018" name="Plant J.">
        <title>The Physcomitrella patens chromosome-scale assembly reveals moss genome structure and evolution.</title>
        <authorList>
            <person name="Lang D."/>
            <person name="Ullrich K.K."/>
            <person name="Murat F."/>
            <person name="Fuchs J."/>
            <person name="Jenkins J."/>
            <person name="Haas F.B."/>
            <person name="Piednoel M."/>
            <person name="Gundlach H."/>
            <person name="Van Bel M."/>
            <person name="Meyberg R."/>
            <person name="Vives C."/>
            <person name="Morata J."/>
            <person name="Symeonidi A."/>
            <person name="Hiss M."/>
            <person name="Muchero W."/>
            <person name="Kamisugi Y."/>
            <person name="Saleh O."/>
            <person name="Blanc G."/>
            <person name="Decker E.L."/>
            <person name="van Gessel N."/>
            <person name="Grimwood J."/>
            <person name="Hayes R.D."/>
            <person name="Graham S.W."/>
            <person name="Gunter L.E."/>
            <person name="McDaniel S.F."/>
            <person name="Hoernstein S.N.W."/>
            <person name="Larsson A."/>
            <person name="Li F.W."/>
            <person name="Perroud P.F."/>
            <person name="Phillips J."/>
            <person name="Ranjan P."/>
            <person name="Rokshar D.S."/>
            <person name="Rothfels C.J."/>
            <person name="Schneider L."/>
            <person name="Shu S."/>
            <person name="Stevenson D.W."/>
            <person name="Thummler F."/>
            <person name="Tillich M."/>
            <person name="Villarreal Aguilar J.C."/>
            <person name="Widiez T."/>
            <person name="Wong G.K."/>
            <person name="Wymore A."/>
            <person name="Zhang Y."/>
            <person name="Zimmer A.D."/>
            <person name="Quatrano R.S."/>
            <person name="Mayer K.F.X."/>
            <person name="Goodstein D."/>
            <person name="Casacuberta J.M."/>
            <person name="Vandepoele K."/>
            <person name="Reski R."/>
            <person name="Cuming A.C."/>
            <person name="Tuskan G.A."/>
            <person name="Maumus F."/>
            <person name="Salse J."/>
            <person name="Schmutz J."/>
            <person name="Rensing S.A."/>
        </authorList>
    </citation>
    <scope>NUCLEOTIDE SEQUENCE [LARGE SCALE GENOMIC DNA]</scope>
    <source>
        <strain evidence="3 4">cv. Gransden 2004</strain>
    </source>
</reference>
<evidence type="ECO:0000313" key="4">
    <source>
        <dbReference type="Proteomes" id="UP000006727"/>
    </source>
</evidence>
<dbReference type="AlphaFoldDB" id="A0A2K1LAS0"/>
<dbReference type="Gramene" id="Pp3c1_33330V3.1">
    <property type="protein sequence ID" value="PAC:32967256.CDS.1"/>
    <property type="gene ID" value="Pp3c1_33330"/>
</dbReference>
<dbReference type="Gramene" id="Pp3c1_33330V3.2">
    <property type="protein sequence ID" value="PAC:32967257.CDS.1"/>
    <property type="gene ID" value="Pp3c1_33330"/>
</dbReference>
<proteinExistence type="predicted"/>
<keyword evidence="1" id="KW-0812">Transmembrane</keyword>
<reference evidence="2 4" key="1">
    <citation type="journal article" date="2008" name="Science">
        <title>The Physcomitrella genome reveals evolutionary insights into the conquest of land by plants.</title>
        <authorList>
            <person name="Rensing S."/>
            <person name="Lang D."/>
            <person name="Zimmer A."/>
            <person name="Terry A."/>
            <person name="Salamov A."/>
            <person name="Shapiro H."/>
            <person name="Nishiyama T."/>
            <person name="Perroud P.-F."/>
            <person name="Lindquist E."/>
            <person name="Kamisugi Y."/>
            <person name="Tanahashi T."/>
            <person name="Sakakibara K."/>
            <person name="Fujita T."/>
            <person name="Oishi K."/>
            <person name="Shin-I T."/>
            <person name="Kuroki Y."/>
            <person name="Toyoda A."/>
            <person name="Suzuki Y."/>
            <person name="Hashimoto A."/>
            <person name="Yamaguchi K."/>
            <person name="Sugano A."/>
            <person name="Kohara Y."/>
            <person name="Fujiyama A."/>
            <person name="Anterola A."/>
            <person name="Aoki S."/>
            <person name="Ashton N."/>
            <person name="Barbazuk W.B."/>
            <person name="Barker E."/>
            <person name="Bennetzen J."/>
            <person name="Bezanilla M."/>
            <person name="Blankenship R."/>
            <person name="Cho S.H."/>
            <person name="Dutcher S."/>
            <person name="Estelle M."/>
            <person name="Fawcett J.A."/>
            <person name="Gundlach H."/>
            <person name="Hanada K."/>
            <person name="Heyl A."/>
            <person name="Hicks K.A."/>
            <person name="Hugh J."/>
            <person name="Lohr M."/>
            <person name="Mayer K."/>
            <person name="Melkozernov A."/>
            <person name="Murata T."/>
            <person name="Nelson D."/>
            <person name="Pils B."/>
            <person name="Prigge M."/>
            <person name="Reiss B."/>
            <person name="Renner T."/>
            <person name="Rombauts S."/>
            <person name="Rushton P."/>
            <person name="Sanderfoot A."/>
            <person name="Schween G."/>
            <person name="Shiu S.-H."/>
            <person name="Stueber K."/>
            <person name="Theodoulou F.L."/>
            <person name="Tu H."/>
            <person name="Van de Peer Y."/>
            <person name="Verrier P.J."/>
            <person name="Waters E."/>
            <person name="Wood A."/>
            <person name="Yang L."/>
            <person name="Cove D."/>
            <person name="Cuming A."/>
            <person name="Hasebe M."/>
            <person name="Lucas S."/>
            <person name="Mishler D.B."/>
            <person name="Reski R."/>
            <person name="Grigoriev I."/>
            <person name="Quatrano R.S."/>
            <person name="Boore J.L."/>
        </authorList>
    </citation>
    <scope>NUCLEOTIDE SEQUENCE [LARGE SCALE GENOMIC DNA]</scope>
    <source>
        <strain evidence="3 4">cv. Gransden 2004</strain>
    </source>
</reference>
<keyword evidence="4" id="KW-1185">Reference proteome</keyword>
<dbReference type="InParanoid" id="A0A2K1LAS0"/>
<sequence length="98" mass="10489">MAPFEMKALGTILPFAIGFLIGVLCICRHKIFLWSLRGKNEPEQPAAAAAAATAGGPALQPGAPAHLKNVSIDIDKYEAPPTVRRAIGARSRNPKPFW</sequence>
<gene>
    <name evidence="2" type="ORF">PHYPA_001543</name>
</gene>
<dbReference type="EMBL" id="ABEU02000001">
    <property type="protein sequence ID" value="PNR63118.1"/>
    <property type="molecule type" value="Genomic_DNA"/>
</dbReference>
<keyword evidence="1" id="KW-1133">Transmembrane helix</keyword>
<dbReference type="Proteomes" id="UP000006727">
    <property type="component" value="Chromosome 1"/>
</dbReference>
<evidence type="ECO:0000313" key="2">
    <source>
        <dbReference type="EMBL" id="PNR63118.1"/>
    </source>
</evidence>
<organism evidence="2">
    <name type="scientific">Physcomitrium patens</name>
    <name type="common">Spreading-leaved earth moss</name>
    <name type="synonym">Physcomitrella patens</name>
    <dbReference type="NCBI Taxonomy" id="3218"/>
    <lineage>
        <taxon>Eukaryota</taxon>
        <taxon>Viridiplantae</taxon>
        <taxon>Streptophyta</taxon>
        <taxon>Embryophyta</taxon>
        <taxon>Bryophyta</taxon>
        <taxon>Bryophytina</taxon>
        <taxon>Bryopsida</taxon>
        <taxon>Funariidae</taxon>
        <taxon>Funariales</taxon>
        <taxon>Funariaceae</taxon>
        <taxon>Physcomitrium</taxon>
    </lineage>
</organism>